<gene>
    <name evidence="17" type="ORF">BCY91_00695</name>
</gene>
<keyword evidence="5 12" id="KW-0812">Transmembrane</keyword>
<reference evidence="17 18" key="1">
    <citation type="submission" date="2016-07" db="EMBL/GenBank/DDBJ databases">
        <title>Genome of Pelobium manganitolerans.</title>
        <authorList>
            <person name="Wu S."/>
            <person name="Wang G."/>
        </authorList>
    </citation>
    <scope>NUCLEOTIDE SEQUENCE [LARGE SCALE GENOMIC DNA]</scope>
    <source>
        <strain evidence="17 18">YS-25</strain>
    </source>
</reference>
<keyword evidence="17" id="KW-0675">Receptor</keyword>
<dbReference type="GO" id="GO:0009279">
    <property type="term" value="C:cell outer membrane"/>
    <property type="evidence" value="ECO:0007669"/>
    <property type="project" value="UniProtKB-SubCell"/>
</dbReference>
<dbReference type="InterPro" id="IPR037066">
    <property type="entry name" value="Plug_dom_sf"/>
</dbReference>
<keyword evidence="10 12" id="KW-0472">Membrane</keyword>
<sequence>MKKFFTLLFASAMLPGLLWAQVTLQGKITDATTKQALSGAAVRLDDGQISLADADGIYKINNVKTGTHQISVSFVGYHGKKLTISLSNSQTFNIALEPSSLLADEVVVNATRASENSATTFKNVSKADIAKNNFGQDLPYLLDQTPSVVSFSDGGAGVGYTGLRIRGSDAARINVTINGIPYNDSESQGSFWVNLPDFATSVDNIQIQRGVGTSTNGAGAFGGSLNIQTGKLADAPYVELNNSGGSYQTLKNSLNIGTGLINGKFAFDGRLSRIVSDGYIDRASSDLKSFFASGAYYGNNSLLRVNVFSGTEKTYQAWNGVPEDKLKTDRRFNEFTYDNQTDNYQQDHYQLIYSKSFSDKISANAALHYTKGRGYYEEFKDKQGFAKYGLDTLFIGTDTIAKTDLIRRRWLSNKFYGATYAVRYQPDNKTDFTLGGAYNEYDGDHFGEIIWARYASQSGIRDKYYFDSAFKTDFNIYAKGSYRLNNISLFADMQYRHIFYQFSGYDRNLNNVAQDDELNFFNPKLGFTYFINPESNFYASYAVAHREPNRKDYTESSTNTRPKPERLDDIEIGYRIKKSWLSAGANIYLMNYKDQLVLTGQINDVGGYIRSNVKDSYRNGIELDATFGISPKLSWALTSTFSQNKVKNFVEFIDQYSGPDYDFVGQQKNEYTKTDIAFSPNYVGSSTIAYRPIKAFEVALLSKYVSKQYLDNTSNDNRKLDAFFVNNLRLNYNFALKGVKAIELGLLVNNIFNELYESNGYTFSSIYDGSISTSNYYFPQAETNFLVSLNLKF</sequence>
<keyword evidence="9 13" id="KW-0798">TonB box</keyword>
<evidence type="ECO:0000256" key="10">
    <source>
        <dbReference type="ARBA" id="ARBA00023136"/>
    </source>
</evidence>
<keyword evidence="11 12" id="KW-0998">Cell outer membrane</keyword>
<dbReference type="Gene3D" id="2.40.170.20">
    <property type="entry name" value="TonB-dependent receptor, beta-barrel domain"/>
    <property type="match status" value="1"/>
</dbReference>
<dbReference type="Gene3D" id="2.60.40.1120">
    <property type="entry name" value="Carboxypeptidase-like, regulatory domain"/>
    <property type="match status" value="1"/>
</dbReference>
<evidence type="ECO:0000256" key="13">
    <source>
        <dbReference type="RuleBase" id="RU003357"/>
    </source>
</evidence>
<keyword evidence="2 12" id="KW-0813">Transport</keyword>
<evidence type="ECO:0000256" key="4">
    <source>
        <dbReference type="ARBA" id="ARBA00022496"/>
    </source>
</evidence>
<dbReference type="Gene3D" id="2.170.130.10">
    <property type="entry name" value="TonB-dependent receptor, plug domain"/>
    <property type="match status" value="1"/>
</dbReference>
<name>A0A419SC00_9SPHI</name>
<keyword evidence="7" id="KW-0408">Iron</keyword>
<dbReference type="RefSeq" id="WP_182995269.1">
    <property type="nucleotide sequence ID" value="NZ_MBTA01000001.1"/>
</dbReference>
<keyword evidence="6 14" id="KW-0732">Signal</keyword>
<feature type="chain" id="PRO_5019509653" evidence="14">
    <location>
        <begin position="21"/>
        <end position="793"/>
    </location>
</feature>
<evidence type="ECO:0000256" key="14">
    <source>
        <dbReference type="SAM" id="SignalP"/>
    </source>
</evidence>
<evidence type="ECO:0000256" key="11">
    <source>
        <dbReference type="ARBA" id="ARBA00023237"/>
    </source>
</evidence>
<comment type="caution">
    <text evidence="17">The sequence shown here is derived from an EMBL/GenBank/DDBJ whole genome shotgun (WGS) entry which is preliminary data.</text>
</comment>
<dbReference type="PANTHER" id="PTHR32552">
    <property type="entry name" value="FERRICHROME IRON RECEPTOR-RELATED"/>
    <property type="match status" value="1"/>
</dbReference>
<dbReference type="Pfam" id="PF13715">
    <property type="entry name" value="CarbopepD_reg_2"/>
    <property type="match status" value="1"/>
</dbReference>
<evidence type="ECO:0000256" key="8">
    <source>
        <dbReference type="ARBA" id="ARBA00023065"/>
    </source>
</evidence>
<feature type="domain" description="TonB-dependent receptor plug" evidence="16">
    <location>
        <begin position="117"/>
        <end position="223"/>
    </location>
</feature>
<evidence type="ECO:0000256" key="1">
    <source>
        <dbReference type="ARBA" id="ARBA00004571"/>
    </source>
</evidence>
<dbReference type="Pfam" id="PF00593">
    <property type="entry name" value="TonB_dep_Rec_b-barrel"/>
    <property type="match status" value="1"/>
</dbReference>
<dbReference type="SUPFAM" id="SSF56935">
    <property type="entry name" value="Porins"/>
    <property type="match status" value="1"/>
</dbReference>
<evidence type="ECO:0000259" key="15">
    <source>
        <dbReference type="Pfam" id="PF00593"/>
    </source>
</evidence>
<dbReference type="SUPFAM" id="SSF49464">
    <property type="entry name" value="Carboxypeptidase regulatory domain-like"/>
    <property type="match status" value="1"/>
</dbReference>
<evidence type="ECO:0000256" key="6">
    <source>
        <dbReference type="ARBA" id="ARBA00022729"/>
    </source>
</evidence>
<evidence type="ECO:0000313" key="17">
    <source>
        <dbReference type="EMBL" id="RKD20176.1"/>
    </source>
</evidence>
<keyword evidence="4" id="KW-0410">Iron transport</keyword>
<protein>
    <submittedName>
        <fullName evidence="17">TonB-dependent receptor</fullName>
    </submittedName>
</protein>
<feature type="signal peptide" evidence="14">
    <location>
        <begin position="1"/>
        <end position="20"/>
    </location>
</feature>
<proteinExistence type="inferred from homology"/>
<comment type="similarity">
    <text evidence="12 13">Belongs to the TonB-dependent receptor family.</text>
</comment>
<keyword evidence="3 12" id="KW-1134">Transmembrane beta strand</keyword>
<dbReference type="InterPro" id="IPR000531">
    <property type="entry name" value="Beta-barrel_TonB"/>
</dbReference>
<dbReference type="InterPro" id="IPR012910">
    <property type="entry name" value="Plug_dom"/>
</dbReference>
<dbReference type="InterPro" id="IPR039426">
    <property type="entry name" value="TonB-dep_rcpt-like"/>
</dbReference>
<dbReference type="InterPro" id="IPR036942">
    <property type="entry name" value="Beta-barrel_TonB_sf"/>
</dbReference>
<keyword evidence="18" id="KW-1185">Reference proteome</keyword>
<evidence type="ECO:0000256" key="2">
    <source>
        <dbReference type="ARBA" id="ARBA00022448"/>
    </source>
</evidence>
<accession>A0A419SC00</accession>
<dbReference type="EMBL" id="MBTA01000001">
    <property type="protein sequence ID" value="RKD20176.1"/>
    <property type="molecule type" value="Genomic_DNA"/>
</dbReference>
<evidence type="ECO:0000256" key="12">
    <source>
        <dbReference type="PROSITE-ProRule" id="PRU01360"/>
    </source>
</evidence>
<dbReference type="AlphaFoldDB" id="A0A419SC00"/>
<keyword evidence="8" id="KW-0406">Ion transport</keyword>
<evidence type="ECO:0000259" key="16">
    <source>
        <dbReference type="Pfam" id="PF07715"/>
    </source>
</evidence>
<dbReference type="PANTHER" id="PTHR32552:SF68">
    <property type="entry name" value="FERRICHROME OUTER MEMBRANE TRANSPORTER_PHAGE RECEPTOR"/>
    <property type="match status" value="1"/>
</dbReference>
<evidence type="ECO:0000256" key="9">
    <source>
        <dbReference type="ARBA" id="ARBA00023077"/>
    </source>
</evidence>
<dbReference type="Proteomes" id="UP000283433">
    <property type="component" value="Unassembled WGS sequence"/>
</dbReference>
<organism evidence="17 18">
    <name type="scientific">Pelobium manganitolerans</name>
    <dbReference type="NCBI Taxonomy" id="1842495"/>
    <lineage>
        <taxon>Bacteria</taxon>
        <taxon>Pseudomonadati</taxon>
        <taxon>Bacteroidota</taxon>
        <taxon>Sphingobacteriia</taxon>
        <taxon>Sphingobacteriales</taxon>
        <taxon>Sphingobacteriaceae</taxon>
        <taxon>Pelobium</taxon>
    </lineage>
</organism>
<evidence type="ECO:0000256" key="3">
    <source>
        <dbReference type="ARBA" id="ARBA00022452"/>
    </source>
</evidence>
<evidence type="ECO:0000256" key="7">
    <source>
        <dbReference type="ARBA" id="ARBA00023004"/>
    </source>
</evidence>
<evidence type="ECO:0000313" key="18">
    <source>
        <dbReference type="Proteomes" id="UP000283433"/>
    </source>
</evidence>
<dbReference type="GO" id="GO:0015344">
    <property type="term" value="F:siderophore uptake transmembrane transporter activity"/>
    <property type="evidence" value="ECO:0007669"/>
    <property type="project" value="TreeGrafter"/>
</dbReference>
<feature type="domain" description="TonB-dependent receptor-like beta-barrel" evidence="15">
    <location>
        <begin position="303"/>
        <end position="751"/>
    </location>
</feature>
<evidence type="ECO:0000256" key="5">
    <source>
        <dbReference type="ARBA" id="ARBA00022692"/>
    </source>
</evidence>
<comment type="subcellular location">
    <subcellularLocation>
        <location evidence="1 12">Cell outer membrane</location>
        <topology evidence="1 12">Multi-pass membrane protein</topology>
    </subcellularLocation>
</comment>
<dbReference type="PROSITE" id="PS52016">
    <property type="entry name" value="TONB_DEPENDENT_REC_3"/>
    <property type="match status" value="1"/>
</dbReference>
<dbReference type="InterPro" id="IPR008969">
    <property type="entry name" value="CarboxyPept-like_regulatory"/>
</dbReference>
<dbReference type="Pfam" id="PF07715">
    <property type="entry name" value="Plug"/>
    <property type="match status" value="1"/>
</dbReference>